<protein>
    <submittedName>
        <fullName evidence="1">Uncharacterized protein</fullName>
    </submittedName>
</protein>
<comment type="caution">
    <text evidence="1">The sequence shown here is derived from an EMBL/GenBank/DDBJ whole genome shotgun (WGS) entry which is preliminary data.</text>
</comment>
<sequence length="77" mass="8822">MKQLSEELNFNDAMGVLHDYRLVEPTNMFQEPQGYSIHGCLHSWTIHILNEKRDGCLNELAVESVASQVPSQEEAEY</sequence>
<keyword evidence="2" id="KW-1185">Reference proteome</keyword>
<name>A0A9P9BQ54_9PEZI</name>
<organism evidence="1 2">
    <name type="scientific">Microdochium trichocladiopsis</name>
    <dbReference type="NCBI Taxonomy" id="1682393"/>
    <lineage>
        <taxon>Eukaryota</taxon>
        <taxon>Fungi</taxon>
        <taxon>Dikarya</taxon>
        <taxon>Ascomycota</taxon>
        <taxon>Pezizomycotina</taxon>
        <taxon>Sordariomycetes</taxon>
        <taxon>Xylariomycetidae</taxon>
        <taxon>Xylariales</taxon>
        <taxon>Microdochiaceae</taxon>
        <taxon>Microdochium</taxon>
    </lineage>
</organism>
<evidence type="ECO:0000313" key="2">
    <source>
        <dbReference type="Proteomes" id="UP000756346"/>
    </source>
</evidence>
<accession>A0A9P9BQ54</accession>
<reference evidence="1" key="1">
    <citation type="journal article" date="2021" name="Nat. Commun.">
        <title>Genetic determinants of endophytism in the Arabidopsis root mycobiome.</title>
        <authorList>
            <person name="Mesny F."/>
            <person name="Miyauchi S."/>
            <person name="Thiergart T."/>
            <person name="Pickel B."/>
            <person name="Atanasova L."/>
            <person name="Karlsson M."/>
            <person name="Huettel B."/>
            <person name="Barry K.W."/>
            <person name="Haridas S."/>
            <person name="Chen C."/>
            <person name="Bauer D."/>
            <person name="Andreopoulos W."/>
            <person name="Pangilinan J."/>
            <person name="LaButti K."/>
            <person name="Riley R."/>
            <person name="Lipzen A."/>
            <person name="Clum A."/>
            <person name="Drula E."/>
            <person name="Henrissat B."/>
            <person name="Kohler A."/>
            <person name="Grigoriev I.V."/>
            <person name="Martin F.M."/>
            <person name="Hacquard S."/>
        </authorList>
    </citation>
    <scope>NUCLEOTIDE SEQUENCE</scope>
    <source>
        <strain evidence="1">MPI-CAGE-CH-0230</strain>
    </source>
</reference>
<gene>
    <name evidence="1" type="ORF">B0I36DRAFT_417290</name>
</gene>
<dbReference type="RefSeq" id="XP_046008744.1">
    <property type="nucleotide sequence ID" value="XM_046162107.1"/>
</dbReference>
<evidence type="ECO:0000313" key="1">
    <source>
        <dbReference type="EMBL" id="KAH7025196.1"/>
    </source>
</evidence>
<dbReference type="Proteomes" id="UP000756346">
    <property type="component" value="Unassembled WGS sequence"/>
</dbReference>
<dbReference type="AlphaFoldDB" id="A0A9P9BQ54"/>
<dbReference type="OrthoDB" id="4869400at2759"/>
<dbReference type="GeneID" id="70191653"/>
<proteinExistence type="predicted"/>
<dbReference type="EMBL" id="JAGTJQ010000009">
    <property type="protein sequence ID" value="KAH7025196.1"/>
    <property type="molecule type" value="Genomic_DNA"/>
</dbReference>